<keyword evidence="3" id="KW-1185">Reference proteome</keyword>
<reference evidence="2" key="2">
    <citation type="submission" date="2020-09" db="EMBL/GenBank/DDBJ databases">
        <authorList>
            <person name="Sun Q."/>
            <person name="Ohkuma M."/>
        </authorList>
    </citation>
    <scope>NUCLEOTIDE SEQUENCE</scope>
    <source>
        <strain evidence="2">JCM 4125</strain>
    </source>
</reference>
<organism evidence="2 3">
    <name type="scientific">Streptomyces phaeofaciens</name>
    <dbReference type="NCBI Taxonomy" id="68254"/>
    <lineage>
        <taxon>Bacteria</taxon>
        <taxon>Bacillati</taxon>
        <taxon>Actinomycetota</taxon>
        <taxon>Actinomycetes</taxon>
        <taxon>Kitasatosporales</taxon>
        <taxon>Streptomycetaceae</taxon>
        <taxon>Streptomyces</taxon>
    </lineage>
</organism>
<gene>
    <name evidence="2" type="ORF">GCM10010226_85190</name>
</gene>
<comment type="caution">
    <text evidence="2">The sequence shown here is derived from an EMBL/GenBank/DDBJ whole genome shotgun (WGS) entry which is preliminary data.</text>
</comment>
<sequence>MRDDGYKYGANGTGVCTDLVQATVAAWSSLSYTSDPASPLRSVNDGAIHSGTTSRPTGRPAVARTIALSPSMKSSAPIEALPHYASTRIRCVLPNS</sequence>
<reference evidence="2" key="1">
    <citation type="journal article" date="2014" name="Int. J. Syst. Evol. Microbiol.">
        <title>Complete genome sequence of Corynebacterium casei LMG S-19264T (=DSM 44701T), isolated from a smear-ripened cheese.</title>
        <authorList>
            <consortium name="US DOE Joint Genome Institute (JGI-PGF)"/>
            <person name="Walter F."/>
            <person name="Albersmeier A."/>
            <person name="Kalinowski J."/>
            <person name="Ruckert C."/>
        </authorList>
    </citation>
    <scope>NUCLEOTIDE SEQUENCE</scope>
    <source>
        <strain evidence="2">JCM 4125</strain>
    </source>
</reference>
<evidence type="ECO:0000313" key="2">
    <source>
        <dbReference type="EMBL" id="GGT94371.1"/>
    </source>
</evidence>
<dbReference type="Proteomes" id="UP000646776">
    <property type="component" value="Unassembled WGS sequence"/>
</dbReference>
<dbReference type="AlphaFoldDB" id="A0A918HSD0"/>
<evidence type="ECO:0000313" key="3">
    <source>
        <dbReference type="Proteomes" id="UP000646776"/>
    </source>
</evidence>
<evidence type="ECO:0000256" key="1">
    <source>
        <dbReference type="SAM" id="MobiDB-lite"/>
    </source>
</evidence>
<proteinExistence type="predicted"/>
<dbReference type="EMBL" id="BMSA01000045">
    <property type="protein sequence ID" value="GGT94371.1"/>
    <property type="molecule type" value="Genomic_DNA"/>
</dbReference>
<protein>
    <submittedName>
        <fullName evidence="2">Uncharacterized protein</fullName>
    </submittedName>
</protein>
<name>A0A918HSD0_9ACTN</name>
<feature type="region of interest" description="Disordered" evidence="1">
    <location>
        <begin position="34"/>
        <end position="58"/>
    </location>
</feature>
<accession>A0A918HSD0</accession>